<dbReference type="Gene3D" id="3.40.50.300">
    <property type="entry name" value="P-loop containing nucleotide triphosphate hydrolases"/>
    <property type="match status" value="1"/>
</dbReference>
<dbReference type="PROSITE" id="PS50893">
    <property type="entry name" value="ABC_TRANSPORTER_2"/>
    <property type="match status" value="1"/>
</dbReference>
<accession>A0A1I4ANY0</accession>
<proteinExistence type="predicted"/>
<name>A0A1I4ANY0_9GAMM</name>
<evidence type="ECO:0000313" key="6">
    <source>
        <dbReference type="Proteomes" id="UP000198725"/>
    </source>
</evidence>
<evidence type="ECO:0000256" key="1">
    <source>
        <dbReference type="ARBA" id="ARBA00022448"/>
    </source>
</evidence>
<evidence type="ECO:0000313" key="5">
    <source>
        <dbReference type="EMBL" id="SFK57647.1"/>
    </source>
</evidence>
<keyword evidence="2" id="KW-0547">Nucleotide-binding</keyword>
<dbReference type="AlphaFoldDB" id="A0A1I4ANY0"/>
<dbReference type="GO" id="GO:0005524">
    <property type="term" value="F:ATP binding"/>
    <property type="evidence" value="ECO:0007669"/>
    <property type="project" value="UniProtKB-KW"/>
</dbReference>
<dbReference type="InterPro" id="IPR050153">
    <property type="entry name" value="Metal_Ion_Import_ABC"/>
</dbReference>
<dbReference type="Proteomes" id="UP000198725">
    <property type="component" value="Unassembled WGS sequence"/>
</dbReference>
<organism evidence="5 6">
    <name type="scientific">Rhodanobacter glycinis</name>
    <dbReference type="NCBI Taxonomy" id="582702"/>
    <lineage>
        <taxon>Bacteria</taxon>
        <taxon>Pseudomonadati</taxon>
        <taxon>Pseudomonadota</taxon>
        <taxon>Gammaproteobacteria</taxon>
        <taxon>Lysobacterales</taxon>
        <taxon>Rhodanobacteraceae</taxon>
        <taxon>Rhodanobacter</taxon>
    </lineage>
</organism>
<dbReference type="SUPFAM" id="SSF52540">
    <property type="entry name" value="P-loop containing nucleoside triphosphate hydrolases"/>
    <property type="match status" value="1"/>
</dbReference>
<sequence length="276" mass="30094">MNAHPSAHAITPDTPLLDIDAASVLRGERLILDHLSLRIAPGQHTAILGPNGSGKSTLVKLIARQIYPLARQDGRGQVRVFGRERWNVAELRGLLGIVSPAVQLDYTSDTPVEVFDAVVSGFFAARGLGLDHRVTEAMRERAHEALEQLDASHLTGREMASLSTGEARRVLIARALVHRPRALLLDEPCAGLDLASRRRFLESLRTLARGGTTLLLVTHHIEEILPEIDHVVLLNDGRALQQGNKAATLTDTALTATFGMPVHVHRRGDWHAATLD</sequence>
<dbReference type="InterPro" id="IPR003439">
    <property type="entry name" value="ABC_transporter-like_ATP-bd"/>
</dbReference>
<dbReference type="InterPro" id="IPR027417">
    <property type="entry name" value="P-loop_NTPase"/>
</dbReference>
<dbReference type="RefSeq" id="WP_092702425.1">
    <property type="nucleotide sequence ID" value="NZ_FOSR01000004.1"/>
</dbReference>
<feature type="domain" description="ABC transporter" evidence="4">
    <location>
        <begin position="14"/>
        <end position="261"/>
    </location>
</feature>
<protein>
    <submittedName>
        <fullName evidence="5">Iron complex transport system ATP-binding protein</fullName>
    </submittedName>
</protein>
<dbReference type="EMBL" id="FOSR01000004">
    <property type="protein sequence ID" value="SFK57647.1"/>
    <property type="molecule type" value="Genomic_DNA"/>
</dbReference>
<gene>
    <name evidence="5" type="ORF">SAMN05192579_10445</name>
</gene>
<dbReference type="InterPro" id="IPR003593">
    <property type="entry name" value="AAA+_ATPase"/>
</dbReference>
<reference evidence="6" key="1">
    <citation type="submission" date="2016-10" db="EMBL/GenBank/DDBJ databases">
        <authorList>
            <person name="Varghese N."/>
            <person name="Submissions S."/>
        </authorList>
    </citation>
    <scope>NUCLEOTIDE SEQUENCE [LARGE SCALE GENOMIC DNA]</scope>
    <source>
        <strain evidence="6">MO64</strain>
    </source>
</reference>
<keyword evidence="1" id="KW-0813">Transport</keyword>
<evidence type="ECO:0000256" key="3">
    <source>
        <dbReference type="ARBA" id="ARBA00022840"/>
    </source>
</evidence>
<dbReference type="PANTHER" id="PTHR42734">
    <property type="entry name" value="METAL TRANSPORT SYSTEM ATP-BINDING PROTEIN TM_0124-RELATED"/>
    <property type="match status" value="1"/>
</dbReference>
<keyword evidence="3 5" id="KW-0067">ATP-binding</keyword>
<evidence type="ECO:0000259" key="4">
    <source>
        <dbReference type="PROSITE" id="PS50893"/>
    </source>
</evidence>
<keyword evidence="6" id="KW-1185">Reference proteome</keyword>
<dbReference type="GO" id="GO:0016887">
    <property type="term" value="F:ATP hydrolysis activity"/>
    <property type="evidence" value="ECO:0007669"/>
    <property type="project" value="InterPro"/>
</dbReference>
<dbReference type="Pfam" id="PF00005">
    <property type="entry name" value="ABC_tran"/>
    <property type="match status" value="1"/>
</dbReference>
<dbReference type="SMART" id="SM00382">
    <property type="entry name" value="AAA"/>
    <property type="match status" value="1"/>
</dbReference>
<evidence type="ECO:0000256" key="2">
    <source>
        <dbReference type="ARBA" id="ARBA00022741"/>
    </source>
</evidence>